<feature type="domain" description="Sulfatase-modifying factor enzyme-like" evidence="1">
    <location>
        <begin position="295"/>
        <end position="552"/>
    </location>
</feature>
<dbReference type="Proteomes" id="UP000435036">
    <property type="component" value="Unassembled WGS sequence"/>
</dbReference>
<dbReference type="InterPro" id="IPR016187">
    <property type="entry name" value="CTDL_fold"/>
</dbReference>
<dbReference type="CDD" id="cd13121">
    <property type="entry name" value="BF2867_like_C"/>
    <property type="match status" value="1"/>
</dbReference>
<dbReference type="InterPro" id="IPR051043">
    <property type="entry name" value="Sulfatase_Mod_Factor_Kinase"/>
</dbReference>
<name>A0A6N8KYK0_9SPHI</name>
<dbReference type="PANTHER" id="PTHR23150:SF19">
    <property type="entry name" value="FORMYLGLYCINE-GENERATING ENZYME"/>
    <property type="match status" value="1"/>
</dbReference>
<dbReference type="OrthoDB" id="9768004at2"/>
<dbReference type="InterPro" id="IPR005532">
    <property type="entry name" value="SUMF_dom"/>
</dbReference>
<protein>
    <submittedName>
        <fullName evidence="2">SUMF1/EgtB/PvdO family nonheme iron enzyme</fullName>
    </submittedName>
</protein>
<dbReference type="InterPro" id="IPR042278">
    <property type="entry name" value="Mfa-like_1_N"/>
</dbReference>
<organism evidence="2 3">
    <name type="scientific">Sphingobacterium humi</name>
    <dbReference type="NCBI Taxonomy" id="1796905"/>
    <lineage>
        <taxon>Bacteria</taxon>
        <taxon>Pseudomonadati</taxon>
        <taxon>Bacteroidota</taxon>
        <taxon>Sphingobacteriia</taxon>
        <taxon>Sphingobacteriales</taxon>
        <taxon>Sphingobacteriaceae</taxon>
        <taxon>Sphingobacterium</taxon>
    </lineage>
</organism>
<gene>
    <name evidence="2" type="ORF">GQF63_09200</name>
</gene>
<dbReference type="CDD" id="cd13120">
    <property type="entry name" value="BF2867_like_N"/>
    <property type="match status" value="1"/>
</dbReference>
<dbReference type="Pfam" id="PF13149">
    <property type="entry name" value="Mfa_like_1"/>
    <property type="match status" value="1"/>
</dbReference>
<dbReference type="GO" id="GO:0120147">
    <property type="term" value="F:formylglycine-generating oxidase activity"/>
    <property type="evidence" value="ECO:0007669"/>
    <property type="project" value="TreeGrafter"/>
</dbReference>
<dbReference type="InterPro" id="IPR025049">
    <property type="entry name" value="Mfa-like_1"/>
</dbReference>
<evidence type="ECO:0000259" key="1">
    <source>
        <dbReference type="Pfam" id="PF03781"/>
    </source>
</evidence>
<dbReference type="Gene3D" id="3.90.1580.10">
    <property type="entry name" value="paralog of FGE (formylglycine-generating enzyme)"/>
    <property type="match status" value="1"/>
</dbReference>
<sequence length="555" mass="60726">MKTRTRYYIFILLLLFFAGCKQLEVPEVSDDSPALEFTASIGPQFRATGTQWADGDGLGVYVLNAAGGQAISNNRLFSYLAGSQKFSAASGQEIYYPNTGQVTIHAYHPYRNIPVGGTVFDFSQQGSPQDIDLLRAEKTGVSKSSAPIDLAFSHAFSKLSFNLIAGQGISATELQTASISLKNFVKSYTLLDHANFQVDKTVSNQEFAVPSSKTAIVYPNATDKTGQEEFLVRIGTKTWSYSLKASDRFEKGYAYTYNITINAKEIQVAQAAINPWTEVTAVNNTGSFDPHSLGLVYIPPGVFQMGSLDTDSDAHVNEKPRHWVKIAKGFYMSKYEITISQYCDFLNATQAKGQNKIFFIMSLPLNGKTVHGFLVDSNGGNTPLWNSSLEKWEPPAGWENFPVTLVSFDGALAYAKWAGGTLPSEAQWEYACRAGSSATWPFGDDATLLGDYAWIMANSGGNPSAVGLKKPNAWGLYDILGNVAEWCMDVGTYPAAANTEITPIIYDDKARIGNNYQRFRGNSFLGTSTTKPAARGFNLRNGFHNVRGFRIIVAP</sequence>
<dbReference type="Gene3D" id="2.60.40.2630">
    <property type="match status" value="1"/>
</dbReference>
<comment type="caution">
    <text evidence="2">The sequence shown here is derived from an EMBL/GenBank/DDBJ whole genome shotgun (WGS) entry which is preliminary data.</text>
</comment>
<dbReference type="EMBL" id="WSQA01000005">
    <property type="protein sequence ID" value="MVZ62196.1"/>
    <property type="molecule type" value="Genomic_DNA"/>
</dbReference>
<dbReference type="PANTHER" id="PTHR23150">
    <property type="entry name" value="SULFATASE MODIFYING FACTOR 1, 2"/>
    <property type="match status" value="1"/>
</dbReference>
<dbReference type="PROSITE" id="PS51257">
    <property type="entry name" value="PROKAR_LIPOPROTEIN"/>
    <property type="match status" value="1"/>
</dbReference>
<dbReference type="RefSeq" id="WP_160368933.1">
    <property type="nucleotide sequence ID" value="NZ_WSQA01000005.1"/>
</dbReference>
<proteinExistence type="predicted"/>
<accession>A0A6N8KYK0</accession>
<evidence type="ECO:0000313" key="2">
    <source>
        <dbReference type="EMBL" id="MVZ62196.1"/>
    </source>
</evidence>
<dbReference type="AlphaFoldDB" id="A0A6N8KYK0"/>
<reference evidence="2 3" key="1">
    <citation type="submission" date="2019-12" db="EMBL/GenBank/DDBJ databases">
        <authorList>
            <person name="Dong K."/>
        </authorList>
    </citation>
    <scope>NUCLEOTIDE SEQUENCE [LARGE SCALE GENOMIC DNA]</scope>
    <source>
        <strain evidence="2 3">JCM 31225</strain>
    </source>
</reference>
<dbReference type="SUPFAM" id="SSF56436">
    <property type="entry name" value="C-type lectin-like"/>
    <property type="match status" value="1"/>
</dbReference>
<dbReference type="Gene3D" id="2.60.40.2620">
    <property type="entry name" value="Fimbrillin-like"/>
    <property type="match status" value="1"/>
</dbReference>
<evidence type="ECO:0000313" key="3">
    <source>
        <dbReference type="Proteomes" id="UP000435036"/>
    </source>
</evidence>
<keyword evidence="3" id="KW-1185">Reference proteome</keyword>
<dbReference type="Pfam" id="PF03781">
    <property type="entry name" value="FGE-sulfatase"/>
    <property type="match status" value="1"/>
</dbReference>
<dbReference type="InterPro" id="IPR042095">
    <property type="entry name" value="SUMF_sf"/>
</dbReference>